<keyword evidence="1" id="KW-0805">Transcription regulation</keyword>
<dbReference type="Pfam" id="PF12833">
    <property type="entry name" value="HTH_18"/>
    <property type="match status" value="1"/>
</dbReference>
<gene>
    <name evidence="5" type="ORF">HL667_14835</name>
</gene>
<keyword evidence="6" id="KW-1185">Reference proteome</keyword>
<evidence type="ECO:0000256" key="2">
    <source>
        <dbReference type="ARBA" id="ARBA00023125"/>
    </source>
</evidence>
<proteinExistence type="predicted"/>
<feature type="domain" description="HTH araC/xylS-type" evidence="4">
    <location>
        <begin position="222"/>
        <end position="323"/>
    </location>
</feature>
<evidence type="ECO:0000313" key="5">
    <source>
        <dbReference type="EMBL" id="NPU66278.1"/>
    </source>
</evidence>
<dbReference type="PANTHER" id="PTHR46796">
    <property type="entry name" value="HTH-TYPE TRANSCRIPTIONAL ACTIVATOR RHAS-RELATED"/>
    <property type="match status" value="1"/>
</dbReference>
<comment type="caution">
    <text evidence="5">The sequence shown here is derived from an EMBL/GenBank/DDBJ whole genome shotgun (WGS) entry which is preliminary data.</text>
</comment>
<evidence type="ECO:0000256" key="1">
    <source>
        <dbReference type="ARBA" id="ARBA00023015"/>
    </source>
</evidence>
<dbReference type="Proteomes" id="UP000886476">
    <property type="component" value="Unassembled WGS sequence"/>
</dbReference>
<keyword evidence="2" id="KW-0238">DNA-binding</keyword>
<reference evidence="5" key="1">
    <citation type="submission" date="2020-05" db="EMBL/GenBank/DDBJ databases">
        <title>Nod-independent and nitrogen-fixing Bradyrhizobium aeschynomene sp. nov. isolated from nodules of Aeschynomene indica.</title>
        <authorList>
            <person name="Zhang Z."/>
        </authorList>
    </citation>
    <scope>NUCLEOTIDE SEQUENCE</scope>
    <source>
        <strain evidence="5">83012</strain>
    </source>
</reference>
<protein>
    <submittedName>
        <fullName evidence="5">Helix-turn-helix domain-containing protein</fullName>
    </submittedName>
</protein>
<dbReference type="InterPro" id="IPR018062">
    <property type="entry name" value="HTH_AraC-typ_CS"/>
</dbReference>
<dbReference type="SMART" id="SM00342">
    <property type="entry name" value="HTH_ARAC"/>
    <property type="match status" value="1"/>
</dbReference>
<dbReference type="InterPro" id="IPR050204">
    <property type="entry name" value="AraC_XylS_family_regulators"/>
</dbReference>
<evidence type="ECO:0000313" key="6">
    <source>
        <dbReference type="Proteomes" id="UP000886476"/>
    </source>
</evidence>
<dbReference type="InterPro" id="IPR018060">
    <property type="entry name" value="HTH_AraC"/>
</dbReference>
<dbReference type="PANTHER" id="PTHR46796:SF12">
    <property type="entry name" value="HTH-TYPE DNA-BINDING TRANSCRIPTIONAL ACTIVATOR EUTR"/>
    <property type="match status" value="1"/>
</dbReference>
<sequence length="339" mass="37345">MSLNPMHSGAACPGLVQTTSADVDEHCAQLGGWRLTYDQISAGAFRGSFTQLSLPQLDIFHEVTSQQVRQHGELGRDCCGLAVPCSGEGPVNVNGTSIPQDALIVSFDAEVDICTPRGFTLRGVTLSAGLVDEIASQLAIELPRDLRHRMRAMSAPADALARFRAALTTIDRLRGTQTEPRQSAALGRTLQDGLLLAITDLLSDARPCDDTRSSAARKRIVDRACELMLASSASPVSLMDVCKAVGASRRKLSYCFQDVLGTSPLTYWRAVRLNRVRRDLKAAHDPRDGIYDIAVRHGFWHFSQFSLDYKRHFAELPSETLRRARMDASSELRHNTFRH</sequence>
<evidence type="ECO:0000259" key="4">
    <source>
        <dbReference type="PROSITE" id="PS01124"/>
    </source>
</evidence>
<organism evidence="5 6">
    <name type="scientific">Bradyrhizobium aeschynomenes</name>
    <dbReference type="NCBI Taxonomy" id="2734909"/>
    <lineage>
        <taxon>Bacteria</taxon>
        <taxon>Pseudomonadati</taxon>
        <taxon>Pseudomonadota</taxon>
        <taxon>Alphaproteobacteria</taxon>
        <taxon>Hyphomicrobiales</taxon>
        <taxon>Nitrobacteraceae</taxon>
        <taxon>Bradyrhizobium</taxon>
    </lineage>
</organism>
<accession>A0ABX2CDL4</accession>
<dbReference type="PROSITE" id="PS01124">
    <property type="entry name" value="HTH_ARAC_FAMILY_2"/>
    <property type="match status" value="1"/>
</dbReference>
<dbReference type="InterPro" id="IPR009057">
    <property type="entry name" value="Homeodomain-like_sf"/>
</dbReference>
<dbReference type="SUPFAM" id="SSF46689">
    <property type="entry name" value="Homeodomain-like"/>
    <property type="match status" value="1"/>
</dbReference>
<evidence type="ECO:0000256" key="3">
    <source>
        <dbReference type="ARBA" id="ARBA00023163"/>
    </source>
</evidence>
<name>A0ABX2CDL4_9BRAD</name>
<dbReference type="Gene3D" id="1.10.10.60">
    <property type="entry name" value="Homeodomain-like"/>
    <property type="match status" value="1"/>
</dbReference>
<dbReference type="PROSITE" id="PS00041">
    <property type="entry name" value="HTH_ARAC_FAMILY_1"/>
    <property type="match status" value="1"/>
</dbReference>
<keyword evidence="3" id="KW-0804">Transcription</keyword>
<dbReference type="RefSeq" id="WP_172111372.1">
    <property type="nucleotide sequence ID" value="NZ_JABFDN010000004.1"/>
</dbReference>
<dbReference type="EMBL" id="JABFDN010000004">
    <property type="protein sequence ID" value="NPU66278.1"/>
    <property type="molecule type" value="Genomic_DNA"/>
</dbReference>